<name>A0A6B9ZI72_9BACT</name>
<accession>A0A6B9ZI72</accession>
<dbReference type="Proteomes" id="UP000476411">
    <property type="component" value="Chromosome"/>
</dbReference>
<keyword evidence="1" id="KW-0472">Membrane</keyword>
<keyword evidence="1" id="KW-0812">Transmembrane</keyword>
<sequence>MKKPLKYNIAGNLQDEIKLRQLAYSHADTIGDPDTKRAYLASIDDMFSFSQKKSMREKYIVPFFGLLGLIAIAIFAWFVPNPSRYQTGVFWVILSIFAAGCAAAIPGFLEVKYKGFIRATGAIGVFILMFFGVPKVMNASNDIENPHLKLYVVPTDSTNSQVIDVDFEQNSSKPIAEFATKQLSNYYGKTITTSDYTCYRKSDGKIYTNEMCRNINEHEVLLISNDLIIKFNDKRHAYISIIGKFE</sequence>
<keyword evidence="3" id="KW-1185">Reference proteome</keyword>
<protein>
    <submittedName>
        <fullName evidence="2">Uncharacterized protein</fullName>
    </submittedName>
</protein>
<feature type="transmembrane region" description="Helical" evidence="1">
    <location>
        <begin position="90"/>
        <end position="109"/>
    </location>
</feature>
<organism evidence="2 3">
    <name type="scientific">Chitinophaga agri</name>
    <dbReference type="NCBI Taxonomy" id="2703787"/>
    <lineage>
        <taxon>Bacteria</taxon>
        <taxon>Pseudomonadati</taxon>
        <taxon>Bacteroidota</taxon>
        <taxon>Chitinophagia</taxon>
        <taxon>Chitinophagales</taxon>
        <taxon>Chitinophagaceae</taxon>
        <taxon>Chitinophaga</taxon>
    </lineage>
</organism>
<evidence type="ECO:0000313" key="3">
    <source>
        <dbReference type="Proteomes" id="UP000476411"/>
    </source>
</evidence>
<proteinExistence type="predicted"/>
<feature type="transmembrane region" description="Helical" evidence="1">
    <location>
        <begin position="116"/>
        <end position="133"/>
    </location>
</feature>
<keyword evidence="1" id="KW-1133">Transmembrane helix</keyword>
<dbReference type="EMBL" id="CP048113">
    <property type="protein sequence ID" value="QHS60845.1"/>
    <property type="molecule type" value="Genomic_DNA"/>
</dbReference>
<dbReference type="RefSeq" id="WP_162332530.1">
    <property type="nucleotide sequence ID" value="NZ_CP048113.1"/>
</dbReference>
<reference evidence="2 3" key="1">
    <citation type="submission" date="2020-01" db="EMBL/GenBank/DDBJ databases">
        <title>Complete genome sequence of Chitinophaga sp. H33E-04 isolated from quinoa roots.</title>
        <authorList>
            <person name="Weon H.-Y."/>
            <person name="Lee S.A."/>
        </authorList>
    </citation>
    <scope>NUCLEOTIDE SEQUENCE [LARGE SCALE GENOMIC DNA]</scope>
    <source>
        <strain evidence="2 3">H33E-04</strain>
    </source>
</reference>
<gene>
    <name evidence="2" type="ORF">GWR21_14940</name>
</gene>
<evidence type="ECO:0000256" key="1">
    <source>
        <dbReference type="SAM" id="Phobius"/>
    </source>
</evidence>
<dbReference type="AlphaFoldDB" id="A0A6B9ZI72"/>
<feature type="transmembrane region" description="Helical" evidence="1">
    <location>
        <begin position="59"/>
        <end position="78"/>
    </location>
</feature>
<evidence type="ECO:0000313" key="2">
    <source>
        <dbReference type="EMBL" id="QHS60845.1"/>
    </source>
</evidence>
<dbReference type="KEGG" id="chih:GWR21_14940"/>